<organism evidence="10 11">
    <name type="scientific">Streptomyces xinghaiensis</name>
    <dbReference type="NCBI Taxonomy" id="1038928"/>
    <lineage>
        <taxon>Bacteria</taxon>
        <taxon>Bacillati</taxon>
        <taxon>Actinomycetota</taxon>
        <taxon>Actinomycetes</taxon>
        <taxon>Kitasatosporales</taxon>
        <taxon>Streptomycetaceae</taxon>
        <taxon>Streptomyces</taxon>
    </lineage>
</organism>
<dbReference type="OrthoDB" id="145388at2"/>
<feature type="transmembrane region" description="Helical" evidence="8">
    <location>
        <begin position="78"/>
        <end position="102"/>
    </location>
</feature>
<evidence type="ECO:0000259" key="9">
    <source>
        <dbReference type="PROSITE" id="PS50850"/>
    </source>
</evidence>
<dbReference type="RefSeq" id="WP_078649356.1">
    <property type="nucleotide sequence ID" value="NZ_CP134822.1"/>
</dbReference>
<dbReference type="PANTHER" id="PTHR23513">
    <property type="entry name" value="INTEGRAL MEMBRANE EFFLUX PROTEIN-RELATED"/>
    <property type="match status" value="1"/>
</dbReference>
<dbReference type="PROSITE" id="PS50850">
    <property type="entry name" value="MFS"/>
    <property type="match status" value="1"/>
</dbReference>
<feature type="transmembrane region" description="Helical" evidence="8">
    <location>
        <begin position="209"/>
        <end position="226"/>
    </location>
</feature>
<name>A0A3R7J9W1_9ACTN</name>
<keyword evidence="3" id="KW-1003">Cell membrane</keyword>
<feature type="transmembrane region" description="Helical" evidence="8">
    <location>
        <begin position="290"/>
        <end position="309"/>
    </location>
</feature>
<comment type="subcellular location">
    <subcellularLocation>
        <location evidence="1">Cell membrane</location>
        <topology evidence="1">Multi-pass membrane protein</topology>
    </subcellularLocation>
</comment>
<evidence type="ECO:0000256" key="2">
    <source>
        <dbReference type="ARBA" id="ARBA00022448"/>
    </source>
</evidence>
<evidence type="ECO:0000313" key="10">
    <source>
        <dbReference type="EMBL" id="RKM99302.1"/>
    </source>
</evidence>
<feature type="region of interest" description="Disordered" evidence="7">
    <location>
        <begin position="1"/>
        <end position="28"/>
    </location>
</feature>
<feature type="transmembrane region" description="Helical" evidence="8">
    <location>
        <begin position="345"/>
        <end position="365"/>
    </location>
</feature>
<evidence type="ECO:0000256" key="4">
    <source>
        <dbReference type="ARBA" id="ARBA00022692"/>
    </source>
</evidence>
<dbReference type="AlphaFoldDB" id="A0A3R7J9W1"/>
<keyword evidence="4 8" id="KW-0812">Transmembrane</keyword>
<protein>
    <submittedName>
        <fullName evidence="10">MFS transporter</fullName>
    </submittedName>
</protein>
<gene>
    <name evidence="10" type="ORF">SFRA_003710</name>
</gene>
<keyword evidence="5 8" id="KW-1133">Transmembrane helix</keyword>
<feature type="transmembrane region" description="Helical" evidence="8">
    <location>
        <begin position="411"/>
        <end position="429"/>
    </location>
</feature>
<evidence type="ECO:0000256" key="1">
    <source>
        <dbReference type="ARBA" id="ARBA00004651"/>
    </source>
</evidence>
<dbReference type="InterPro" id="IPR020846">
    <property type="entry name" value="MFS_dom"/>
</dbReference>
<comment type="caution">
    <text evidence="10">The sequence shown here is derived from an EMBL/GenBank/DDBJ whole genome shotgun (WGS) entry which is preliminary data.</text>
</comment>
<evidence type="ECO:0000256" key="8">
    <source>
        <dbReference type="SAM" id="Phobius"/>
    </source>
</evidence>
<dbReference type="InterPro" id="IPR036259">
    <property type="entry name" value="MFS_trans_sf"/>
</dbReference>
<keyword evidence="6 8" id="KW-0472">Membrane</keyword>
<dbReference type="SUPFAM" id="SSF103473">
    <property type="entry name" value="MFS general substrate transporter"/>
    <property type="match status" value="1"/>
</dbReference>
<dbReference type="InterPro" id="IPR010290">
    <property type="entry name" value="TM_effector"/>
</dbReference>
<reference evidence="10 11" key="1">
    <citation type="journal article" date="2014" name="Genome Announc.">
        <title>Draft Genome Sequence of Streptomyces fradiae ATCC 19609, a Strain Highly Sensitive to Antibiotics.</title>
        <authorList>
            <person name="Bekker O.B."/>
            <person name="Klimina K.M."/>
            <person name="Vatlin A.A."/>
            <person name="Zakharevich N.V."/>
            <person name="Kasianov A.S."/>
            <person name="Danilenko V.N."/>
        </authorList>
    </citation>
    <scope>NUCLEOTIDE SEQUENCE [LARGE SCALE GENOMIC DNA]</scope>
    <source>
        <strain evidence="10 11">ATCC 19609</strain>
    </source>
</reference>
<keyword evidence="11" id="KW-1185">Reference proteome</keyword>
<dbReference type="PANTHER" id="PTHR23513:SF6">
    <property type="entry name" value="MAJOR FACILITATOR SUPERFAMILY ASSOCIATED DOMAIN-CONTAINING PROTEIN"/>
    <property type="match status" value="1"/>
</dbReference>
<feature type="transmembrane region" description="Helical" evidence="8">
    <location>
        <begin position="263"/>
        <end position="284"/>
    </location>
</feature>
<feature type="transmembrane region" description="Helical" evidence="8">
    <location>
        <begin position="183"/>
        <end position="203"/>
    </location>
</feature>
<proteinExistence type="predicted"/>
<dbReference type="EMBL" id="JNAD02000001">
    <property type="protein sequence ID" value="RKM99302.1"/>
    <property type="molecule type" value="Genomic_DNA"/>
</dbReference>
<evidence type="ECO:0000256" key="3">
    <source>
        <dbReference type="ARBA" id="ARBA00022475"/>
    </source>
</evidence>
<evidence type="ECO:0000256" key="6">
    <source>
        <dbReference type="ARBA" id="ARBA00023136"/>
    </source>
</evidence>
<dbReference type="GO" id="GO:0005886">
    <property type="term" value="C:plasma membrane"/>
    <property type="evidence" value="ECO:0007669"/>
    <property type="project" value="UniProtKB-SubCell"/>
</dbReference>
<evidence type="ECO:0000313" key="11">
    <source>
        <dbReference type="Proteomes" id="UP000028058"/>
    </source>
</evidence>
<feature type="transmembrane region" description="Helical" evidence="8">
    <location>
        <begin position="123"/>
        <end position="146"/>
    </location>
</feature>
<evidence type="ECO:0000256" key="5">
    <source>
        <dbReference type="ARBA" id="ARBA00022989"/>
    </source>
</evidence>
<evidence type="ECO:0000256" key="7">
    <source>
        <dbReference type="SAM" id="MobiDB-lite"/>
    </source>
</evidence>
<feature type="transmembrane region" description="Helical" evidence="8">
    <location>
        <begin position="321"/>
        <end position="339"/>
    </location>
</feature>
<dbReference type="Proteomes" id="UP000028058">
    <property type="component" value="Unassembled WGS sequence"/>
</dbReference>
<dbReference type="Gene3D" id="1.20.1250.20">
    <property type="entry name" value="MFS general substrate transporter like domains"/>
    <property type="match status" value="1"/>
</dbReference>
<keyword evidence="2" id="KW-0813">Transport</keyword>
<dbReference type="CDD" id="cd06173">
    <property type="entry name" value="MFS_MefA_like"/>
    <property type="match status" value="1"/>
</dbReference>
<feature type="compositionally biased region" description="Gly residues" evidence="7">
    <location>
        <begin position="1"/>
        <end position="12"/>
    </location>
</feature>
<dbReference type="Pfam" id="PF05977">
    <property type="entry name" value="MFS_3"/>
    <property type="match status" value="1"/>
</dbReference>
<accession>A0A3R7J9W1</accession>
<dbReference type="GO" id="GO:0022857">
    <property type="term" value="F:transmembrane transporter activity"/>
    <property type="evidence" value="ECO:0007669"/>
    <property type="project" value="InterPro"/>
</dbReference>
<feature type="domain" description="Major facilitator superfamily (MFS) profile" evidence="9">
    <location>
        <begin position="254"/>
        <end position="442"/>
    </location>
</feature>
<sequence>MSAETGTGGTDIGTGTATGVDAGAGAGPGAAEAAGPAAPAWRGGFGRLWAAAVLSRFGDALRGAALPLLAVRLTEDPFLVSLVTAGGFLPWLLFGLLGGAVADRVDQRRAMWSVDVLRGALMAAFALAVALGLATIALLIALAFALTTLQTLFDNAATALLPSVVPGSALSSANARLMTGQQIAGSFLAAPLVPAALALGAAAPYAADAATYLAAAALIASLRVTAPERKPRSPGRTLRRDIAEGVRVLWRDRVLRSLCLSNALSSVGMGALIATLVLHVTGWLGAGETGYAAVLTAYGVGSVLGGLVAGRVTRRAGQARALFLGLVLQTGCLVVLGSVRGLPAALAALGVFGVIGMVWNVTEVTMMQQRSPAGMLGRVSAASRTLSTGSAPLGAVLGGAAAAAWGLNTPALLTAALFALGALALIPALRAPDREGTPPAAA</sequence>
<feature type="transmembrane region" description="Helical" evidence="8">
    <location>
        <begin position="386"/>
        <end position="405"/>
    </location>
</feature>